<organism evidence="3 4">
    <name type="scientific">Mycobacterium conspicuum</name>
    <dbReference type="NCBI Taxonomy" id="44010"/>
    <lineage>
        <taxon>Bacteria</taxon>
        <taxon>Bacillati</taxon>
        <taxon>Actinomycetota</taxon>
        <taxon>Actinomycetes</taxon>
        <taxon>Mycobacteriales</taxon>
        <taxon>Mycobacteriaceae</taxon>
        <taxon>Mycobacterium</taxon>
    </lineage>
</organism>
<proteinExistence type="inferred from homology"/>
<dbReference type="SUPFAM" id="SSF51735">
    <property type="entry name" value="NAD(P)-binding Rossmann-fold domains"/>
    <property type="match status" value="1"/>
</dbReference>
<dbReference type="PANTHER" id="PTHR43639">
    <property type="entry name" value="OXIDOREDUCTASE, SHORT-CHAIN DEHYDROGENASE/REDUCTASE FAMILY (AFU_ORTHOLOGUE AFUA_5G02870)"/>
    <property type="match status" value="1"/>
</dbReference>
<protein>
    <submittedName>
        <fullName evidence="3">Short-chain dehydrogenase</fullName>
    </submittedName>
</protein>
<dbReference type="InterPro" id="IPR002347">
    <property type="entry name" value="SDR_fam"/>
</dbReference>
<dbReference type="AlphaFoldDB" id="A0A7I7YCP9"/>
<dbReference type="InterPro" id="IPR036291">
    <property type="entry name" value="NAD(P)-bd_dom_sf"/>
</dbReference>
<evidence type="ECO:0000313" key="3">
    <source>
        <dbReference type="EMBL" id="BBZ39479.1"/>
    </source>
</evidence>
<evidence type="ECO:0000256" key="2">
    <source>
        <dbReference type="ARBA" id="ARBA00023002"/>
    </source>
</evidence>
<keyword evidence="2" id="KW-0560">Oxidoreductase</keyword>
<dbReference type="EMBL" id="AP022613">
    <property type="protein sequence ID" value="BBZ39479.1"/>
    <property type="molecule type" value="Genomic_DNA"/>
</dbReference>
<dbReference type="Proteomes" id="UP000467385">
    <property type="component" value="Chromosome"/>
</dbReference>
<dbReference type="PANTHER" id="PTHR43639:SF1">
    <property type="entry name" value="SHORT-CHAIN DEHYDROGENASE_REDUCTASE FAMILY PROTEIN"/>
    <property type="match status" value="1"/>
</dbReference>
<dbReference type="GO" id="GO:0016491">
    <property type="term" value="F:oxidoreductase activity"/>
    <property type="evidence" value="ECO:0007669"/>
    <property type="project" value="UniProtKB-KW"/>
</dbReference>
<keyword evidence="4" id="KW-1185">Reference proteome</keyword>
<gene>
    <name evidence="3" type="ORF">MCNS_25420</name>
</gene>
<comment type="similarity">
    <text evidence="1">Belongs to the short-chain dehydrogenases/reductases (SDR) family.</text>
</comment>
<sequence length="253" mass="26241">MALVTGAGKGIGAGIAVALAEAGADVAMTARTKEDIEAVAKQVRELGRQAVAIPGDVTDHAGLPHLVDETVSALGGLDILVNNAGGTDQLGTIQTTTVASLEYAFHFNVSTPFELTRLAMPQMLQRGGGSIVNIGSMAGLMAERGFISYSLSKSALAQLTRLLAIELSPRVRVNAVFPGATETDALRGFLEMAPQVRESMHAKTPMRRNGTPADIAAAVTFFASPASSWVTGKLLEVDGAAPPGLFPADYPDL</sequence>
<dbReference type="PRINTS" id="PR00081">
    <property type="entry name" value="GDHRDH"/>
</dbReference>
<dbReference type="CDD" id="cd05233">
    <property type="entry name" value="SDR_c"/>
    <property type="match status" value="1"/>
</dbReference>
<dbReference type="PRINTS" id="PR00080">
    <property type="entry name" value="SDRFAMILY"/>
</dbReference>
<dbReference type="Pfam" id="PF13561">
    <property type="entry name" value="adh_short_C2"/>
    <property type="match status" value="1"/>
</dbReference>
<accession>A0A7I7YCP9</accession>
<dbReference type="Gene3D" id="3.40.50.720">
    <property type="entry name" value="NAD(P)-binding Rossmann-like Domain"/>
    <property type="match status" value="1"/>
</dbReference>
<name>A0A7I7YCP9_9MYCO</name>
<evidence type="ECO:0000256" key="1">
    <source>
        <dbReference type="ARBA" id="ARBA00006484"/>
    </source>
</evidence>
<dbReference type="NCBIfam" id="NF005559">
    <property type="entry name" value="PRK07231.1"/>
    <property type="match status" value="1"/>
</dbReference>
<evidence type="ECO:0000313" key="4">
    <source>
        <dbReference type="Proteomes" id="UP000467385"/>
    </source>
</evidence>
<reference evidence="3 4" key="1">
    <citation type="journal article" date="2019" name="Emerg. Microbes Infect.">
        <title>Comprehensive subspecies identification of 175 nontuberculous mycobacteria species based on 7547 genomic profiles.</title>
        <authorList>
            <person name="Matsumoto Y."/>
            <person name="Kinjo T."/>
            <person name="Motooka D."/>
            <person name="Nabeya D."/>
            <person name="Jung N."/>
            <person name="Uechi K."/>
            <person name="Horii T."/>
            <person name="Iida T."/>
            <person name="Fujita J."/>
            <person name="Nakamura S."/>
        </authorList>
    </citation>
    <scope>NUCLEOTIDE SEQUENCE [LARGE SCALE GENOMIC DNA]</scope>
    <source>
        <strain evidence="3 4">JCM 14738</strain>
    </source>
</reference>
<dbReference type="FunFam" id="3.40.50.720:FF:000084">
    <property type="entry name" value="Short-chain dehydrogenase reductase"/>
    <property type="match status" value="1"/>
</dbReference>